<dbReference type="GO" id="GO:0033962">
    <property type="term" value="P:P-body assembly"/>
    <property type="evidence" value="ECO:0007669"/>
    <property type="project" value="TreeGrafter"/>
</dbReference>
<dbReference type="PANTHER" id="PTHR13612:SF0">
    <property type="entry name" value="ENHANCER OF MRNA-DECAPPING PROTEIN 3"/>
    <property type="match status" value="1"/>
</dbReference>
<accession>A0A3P7GHG1</accession>
<dbReference type="GO" id="GO:0000932">
    <property type="term" value="C:P-body"/>
    <property type="evidence" value="ECO:0007669"/>
    <property type="project" value="TreeGrafter"/>
</dbReference>
<name>A0A3P7GHG1_WUCBA</name>
<sequence length="536" mass="59449">MTDVGQVVTLYMRNGKCIQGRIKSVDSDNQIVLVERPFLDGKPMGGLERKFPISSILSFRILDVRAEIRNGKVISEGITAESINAFDNGATAEGIKARSAEHSMNIQKPLIELHAAGDCPSKVAKQLGSAQRVNFKKGSAKASTSTHKNIGITDTATVLAFSNAALHTNQQQSPCSSPSGSSCSSPITKAFSKLNCRPGTHISGGKRFPANCGEPKLLPCSAGLSHKARRNRGHSGILESDAIGQNNRDKKTNEDLIKPIDFDLNEDFDFEKNLEIFRNYEKNTNISEQKEILALGTHFSQKNYEHFENIISDPSRVTSWTTRTCDQFTAARFEKTMDGQRIPFLKPCDKEKFLQRAEPYLGSDIFHVMIADRLMLFEIMVSQMVVLDSAAVNTFLTTMFLRHISNRACQTIVYSCLLGQYNLPHVLQVHDVQELPKHDVQLIVVLGPLLLESVKEWIKNLWPPVHLICIEKPPELIKNEHILMVGVGTDNNDSLKQKNSGGLRGIADIGIPFAWMDADSVAYLSRAFATQNIILC</sequence>
<gene>
    <name evidence="1" type="ORF">WBA_LOCUS11716</name>
</gene>
<dbReference type="FunCoup" id="A0A3P7GHG1">
    <property type="interactions" value="13"/>
</dbReference>
<dbReference type="Gene3D" id="2.30.30.100">
    <property type="match status" value="1"/>
</dbReference>
<dbReference type="OrthoDB" id="5824531at2759"/>
<keyword evidence="2" id="KW-1185">Reference proteome</keyword>
<dbReference type="AlphaFoldDB" id="A0A3P7GHG1"/>
<dbReference type="InParanoid" id="A0A3P7GHG1"/>
<dbReference type="EMBL" id="UYWW01012435">
    <property type="protein sequence ID" value="VDM21085.1"/>
    <property type="molecule type" value="Genomic_DNA"/>
</dbReference>
<protein>
    <recommendedName>
        <fullName evidence="3">DFDF domain-containing protein</fullName>
    </recommendedName>
</protein>
<evidence type="ECO:0000313" key="2">
    <source>
        <dbReference type="Proteomes" id="UP000270924"/>
    </source>
</evidence>
<dbReference type="GO" id="GO:0031087">
    <property type="term" value="P:deadenylation-independent decapping of nuclear-transcribed mRNA"/>
    <property type="evidence" value="ECO:0007669"/>
    <property type="project" value="TreeGrafter"/>
</dbReference>
<evidence type="ECO:0008006" key="3">
    <source>
        <dbReference type="Google" id="ProtNLM"/>
    </source>
</evidence>
<organism evidence="1 2">
    <name type="scientific">Wuchereria bancrofti</name>
    <dbReference type="NCBI Taxonomy" id="6293"/>
    <lineage>
        <taxon>Eukaryota</taxon>
        <taxon>Metazoa</taxon>
        <taxon>Ecdysozoa</taxon>
        <taxon>Nematoda</taxon>
        <taxon>Chromadorea</taxon>
        <taxon>Rhabditida</taxon>
        <taxon>Spirurina</taxon>
        <taxon>Spiruromorpha</taxon>
        <taxon>Filarioidea</taxon>
        <taxon>Onchocercidae</taxon>
        <taxon>Wuchereria</taxon>
    </lineage>
</organism>
<proteinExistence type="predicted"/>
<evidence type="ECO:0000313" key="1">
    <source>
        <dbReference type="EMBL" id="VDM21085.1"/>
    </source>
</evidence>
<dbReference type="OMA" id="HVMIADR"/>
<dbReference type="PANTHER" id="PTHR13612">
    <property type="entry name" value="ENHANCER OF MRNA-DECAPPING PROTEIN 3"/>
    <property type="match status" value="1"/>
</dbReference>
<dbReference type="GO" id="GO:0003729">
    <property type="term" value="F:mRNA binding"/>
    <property type="evidence" value="ECO:0007669"/>
    <property type="project" value="TreeGrafter"/>
</dbReference>
<reference evidence="1 2" key="1">
    <citation type="submission" date="2018-11" db="EMBL/GenBank/DDBJ databases">
        <authorList>
            <consortium name="Pathogen Informatics"/>
        </authorList>
    </citation>
    <scope>NUCLEOTIDE SEQUENCE [LARGE SCALE GENOMIC DNA]</scope>
</reference>
<dbReference type="Proteomes" id="UP000270924">
    <property type="component" value="Unassembled WGS sequence"/>
</dbReference>